<feature type="non-terminal residue" evidence="2">
    <location>
        <position position="306"/>
    </location>
</feature>
<organism evidence="2 3">
    <name type="scientific">Modicella reniformis</name>
    <dbReference type="NCBI Taxonomy" id="1440133"/>
    <lineage>
        <taxon>Eukaryota</taxon>
        <taxon>Fungi</taxon>
        <taxon>Fungi incertae sedis</taxon>
        <taxon>Mucoromycota</taxon>
        <taxon>Mortierellomycotina</taxon>
        <taxon>Mortierellomycetes</taxon>
        <taxon>Mortierellales</taxon>
        <taxon>Mortierellaceae</taxon>
        <taxon>Modicella</taxon>
    </lineage>
</organism>
<feature type="region of interest" description="Disordered" evidence="1">
    <location>
        <begin position="164"/>
        <end position="188"/>
    </location>
</feature>
<protein>
    <submittedName>
        <fullName evidence="2">Uncharacterized protein</fullName>
    </submittedName>
</protein>
<evidence type="ECO:0000256" key="1">
    <source>
        <dbReference type="SAM" id="MobiDB-lite"/>
    </source>
</evidence>
<feature type="region of interest" description="Disordered" evidence="1">
    <location>
        <begin position="1"/>
        <end position="82"/>
    </location>
</feature>
<feature type="compositionally biased region" description="Low complexity" evidence="1">
    <location>
        <begin position="59"/>
        <end position="69"/>
    </location>
</feature>
<evidence type="ECO:0000313" key="3">
    <source>
        <dbReference type="Proteomes" id="UP000749646"/>
    </source>
</evidence>
<keyword evidence="3" id="KW-1185">Reference proteome</keyword>
<proteinExistence type="predicted"/>
<comment type="caution">
    <text evidence="2">The sequence shown here is derived from an EMBL/GenBank/DDBJ whole genome shotgun (WGS) entry which is preliminary data.</text>
</comment>
<name>A0A9P6LRE7_9FUNG</name>
<accession>A0A9P6LRE7</accession>
<dbReference type="EMBL" id="JAAAHW010011224">
    <property type="protein sequence ID" value="KAF9920587.1"/>
    <property type="molecule type" value="Genomic_DNA"/>
</dbReference>
<dbReference type="Proteomes" id="UP000749646">
    <property type="component" value="Unassembled WGS sequence"/>
</dbReference>
<gene>
    <name evidence="2" type="ORF">BGZ65_011132</name>
</gene>
<evidence type="ECO:0000313" key="2">
    <source>
        <dbReference type="EMBL" id="KAF9920587.1"/>
    </source>
</evidence>
<feature type="compositionally biased region" description="Polar residues" evidence="1">
    <location>
        <begin position="32"/>
        <end position="48"/>
    </location>
</feature>
<reference evidence="2" key="1">
    <citation type="journal article" date="2020" name="Fungal Divers.">
        <title>Resolving the Mortierellaceae phylogeny through synthesis of multi-gene phylogenetics and phylogenomics.</title>
        <authorList>
            <person name="Vandepol N."/>
            <person name="Liber J."/>
            <person name="Desiro A."/>
            <person name="Na H."/>
            <person name="Kennedy M."/>
            <person name="Barry K."/>
            <person name="Grigoriev I.V."/>
            <person name="Miller A.N."/>
            <person name="O'Donnell K."/>
            <person name="Stajich J.E."/>
            <person name="Bonito G."/>
        </authorList>
    </citation>
    <scope>NUCLEOTIDE SEQUENCE</scope>
    <source>
        <strain evidence="2">MES-2147</strain>
    </source>
</reference>
<feature type="compositionally biased region" description="Low complexity" evidence="1">
    <location>
        <begin position="165"/>
        <end position="179"/>
    </location>
</feature>
<dbReference type="AlphaFoldDB" id="A0A9P6LRE7"/>
<sequence>MQRYEHQIHPTETSLNTKALPDLPDTKDGDDTTSLPLSSSNKELTAHTNDFPPLNLTKPATSSTSLSASSPPPSSTTPPQQASITDVVITSAATAASTAISTASNVVAAARRLVVPQDGEDNDNVNDDSDNTGMNLVNNGNESDHCGLQFSQRHMSKAILDHGASSNGVSSDVTGSSTDVDVRNDNINSNTKKAGDTLGDIASTSATTVPDHVGLTSDMGVASDKNISLGQKDLQDTNAIPITNDPDDSEVKMKSSPPLNVLYVAAHGEGSARHHAMGVDTPAVSKTMPFSKAKHSCLGVDTHRLV</sequence>